<feature type="region of interest" description="Disordered" evidence="1">
    <location>
        <begin position="147"/>
        <end position="180"/>
    </location>
</feature>
<evidence type="ECO:0000313" key="2">
    <source>
        <dbReference type="EMBL" id="GJT46055.1"/>
    </source>
</evidence>
<protein>
    <recommendedName>
        <fullName evidence="4">Reverse transcriptase domain-containing protein</fullName>
    </recommendedName>
</protein>
<comment type="caution">
    <text evidence="2">The sequence shown here is derived from an EMBL/GenBank/DDBJ whole genome shotgun (WGS) entry which is preliminary data.</text>
</comment>
<organism evidence="2 3">
    <name type="scientific">Tanacetum coccineum</name>
    <dbReference type="NCBI Taxonomy" id="301880"/>
    <lineage>
        <taxon>Eukaryota</taxon>
        <taxon>Viridiplantae</taxon>
        <taxon>Streptophyta</taxon>
        <taxon>Embryophyta</taxon>
        <taxon>Tracheophyta</taxon>
        <taxon>Spermatophyta</taxon>
        <taxon>Magnoliopsida</taxon>
        <taxon>eudicotyledons</taxon>
        <taxon>Gunneridae</taxon>
        <taxon>Pentapetalae</taxon>
        <taxon>asterids</taxon>
        <taxon>campanulids</taxon>
        <taxon>Asterales</taxon>
        <taxon>Asteraceae</taxon>
        <taxon>Asteroideae</taxon>
        <taxon>Anthemideae</taxon>
        <taxon>Anthemidinae</taxon>
        <taxon>Tanacetum</taxon>
    </lineage>
</organism>
<dbReference type="EMBL" id="BQNB010015952">
    <property type="protein sequence ID" value="GJT46055.1"/>
    <property type="molecule type" value="Genomic_DNA"/>
</dbReference>
<proteinExistence type="predicted"/>
<feature type="compositionally biased region" description="Low complexity" evidence="1">
    <location>
        <begin position="148"/>
        <end position="162"/>
    </location>
</feature>
<reference evidence="2" key="2">
    <citation type="submission" date="2022-01" db="EMBL/GenBank/DDBJ databases">
        <authorList>
            <person name="Yamashiro T."/>
            <person name="Shiraishi A."/>
            <person name="Satake H."/>
            <person name="Nakayama K."/>
        </authorList>
    </citation>
    <scope>NUCLEOTIDE SEQUENCE</scope>
</reference>
<accession>A0ABQ5E5C5</accession>
<evidence type="ECO:0000313" key="3">
    <source>
        <dbReference type="Proteomes" id="UP001151760"/>
    </source>
</evidence>
<name>A0ABQ5E5C5_9ASTR</name>
<reference evidence="2" key="1">
    <citation type="journal article" date="2022" name="Int. J. Mol. Sci.">
        <title>Draft Genome of Tanacetum Coccineum: Genomic Comparison of Closely Related Tanacetum-Family Plants.</title>
        <authorList>
            <person name="Yamashiro T."/>
            <person name="Shiraishi A."/>
            <person name="Nakayama K."/>
            <person name="Satake H."/>
        </authorList>
    </citation>
    <scope>NUCLEOTIDE SEQUENCE</scope>
</reference>
<keyword evidence="3" id="KW-1185">Reference proteome</keyword>
<evidence type="ECO:0008006" key="4">
    <source>
        <dbReference type="Google" id="ProtNLM"/>
    </source>
</evidence>
<gene>
    <name evidence="2" type="ORF">Tco_0954770</name>
</gene>
<feature type="compositionally biased region" description="Basic residues" evidence="1">
    <location>
        <begin position="163"/>
        <end position="180"/>
    </location>
</feature>
<sequence length="180" mass="20713">MLRTCYGNSLTKGTIIHILYLGLDDRTQGILNAGGIFLYNTPNEAFKILKDKVLLKLNFSKDSQKPKPKTVVSAGGSNTNLDYAILIEKFEALATKIDSKFLIIRKELKEMRDGRRDNKYSKIYMSDGTPMCDPMEANYVQGYHEGYRNQNSRNSCSSPNRNPNRHYRRYQPRNRMPHPS</sequence>
<dbReference type="Proteomes" id="UP001151760">
    <property type="component" value="Unassembled WGS sequence"/>
</dbReference>
<evidence type="ECO:0000256" key="1">
    <source>
        <dbReference type="SAM" id="MobiDB-lite"/>
    </source>
</evidence>